<accession>F0SW23</accession>
<dbReference type="EMBL" id="CP002547">
    <property type="protein sequence ID" value="ADY56807.1"/>
    <property type="molecule type" value="Genomic_DNA"/>
</dbReference>
<dbReference type="HOGENOM" id="CLU_1303278_0_0_9"/>
<proteinExistence type="predicted"/>
<name>F0SW23_SYNGF</name>
<sequence>MSLIDLAHYQYDHQRECRGCSGRDELELSRYILAFQVAEELLARFGGQWQIEGNKIVLAIQDCGMEIGIGCYTGLLASGPVQMSLLESYDSFTGIKGLTDRICTMTNIQTENPAKDGSYLFVLMAKLVQIFHARCNLRILPVDFVRTKEWEISIGDDQAKGWLNEKGIARNRFGQAADTKDWQGLRPEKAATYLFGFYSFCQNYRNPLR</sequence>
<dbReference type="OrthoDB" id="1808710at2"/>
<organism evidence="1 2">
    <name type="scientific">Syntrophobotulus glycolicus (strain DSM 8271 / FlGlyR)</name>
    <dbReference type="NCBI Taxonomy" id="645991"/>
    <lineage>
        <taxon>Bacteria</taxon>
        <taxon>Bacillati</taxon>
        <taxon>Bacillota</taxon>
        <taxon>Clostridia</taxon>
        <taxon>Eubacteriales</taxon>
        <taxon>Desulfitobacteriaceae</taxon>
        <taxon>Syntrophobotulus</taxon>
    </lineage>
</organism>
<protein>
    <submittedName>
        <fullName evidence="1">Uncharacterized protein</fullName>
    </submittedName>
</protein>
<dbReference type="KEGG" id="sgy:Sgly_2523"/>
<gene>
    <name evidence="1" type="ordered locus">Sgly_2523</name>
</gene>
<reference evidence="2" key="2">
    <citation type="submission" date="2011-02" db="EMBL/GenBank/DDBJ databases">
        <title>The complete genome of Syntrophobotulus glycolicus DSM 8271.</title>
        <authorList>
            <person name="Lucas S."/>
            <person name="Copeland A."/>
            <person name="Lapidus A."/>
            <person name="Bruce D."/>
            <person name="Goodwin L."/>
            <person name="Pitluck S."/>
            <person name="Kyrpides N."/>
            <person name="Mavromatis K."/>
            <person name="Pagani I."/>
            <person name="Ivanova N."/>
            <person name="Mikhailova N."/>
            <person name="Chertkov O."/>
            <person name="Held B."/>
            <person name="Detter J.C."/>
            <person name="Tapia R."/>
            <person name="Han C."/>
            <person name="Land M."/>
            <person name="Hauser L."/>
            <person name="Markowitz V."/>
            <person name="Cheng J.-F."/>
            <person name="Hugenholtz P."/>
            <person name="Woyke T."/>
            <person name="Wu D."/>
            <person name="Spring S."/>
            <person name="Schroeder M."/>
            <person name="Brambilla E."/>
            <person name="Klenk H.-P."/>
            <person name="Eisen J.A."/>
        </authorList>
    </citation>
    <scope>NUCLEOTIDE SEQUENCE [LARGE SCALE GENOMIC DNA]</scope>
    <source>
        <strain evidence="2">DSM 8271 / FlGlyR</strain>
    </source>
</reference>
<evidence type="ECO:0000313" key="1">
    <source>
        <dbReference type="EMBL" id="ADY56807.1"/>
    </source>
</evidence>
<dbReference type="Proteomes" id="UP000007488">
    <property type="component" value="Chromosome"/>
</dbReference>
<dbReference type="RefSeq" id="WP_013625672.1">
    <property type="nucleotide sequence ID" value="NC_015172.1"/>
</dbReference>
<reference evidence="1 2" key="1">
    <citation type="journal article" date="2011" name="Stand. Genomic Sci.">
        <title>Complete genome sequence of Syntrophobotulus glycolicus type strain (FlGlyR).</title>
        <authorList>
            <person name="Han C."/>
            <person name="Mwirichia R."/>
            <person name="Chertkov O."/>
            <person name="Held B."/>
            <person name="Lapidus A."/>
            <person name="Nolan M."/>
            <person name="Lucas S."/>
            <person name="Hammon N."/>
            <person name="Deshpande S."/>
            <person name="Cheng J.F."/>
            <person name="Tapia R."/>
            <person name="Goodwin L."/>
            <person name="Pitluck S."/>
            <person name="Huntemann M."/>
            <person name="Liolios K."/>
            <person name="Ivanova N."/>
            <person name="Pagani I."/>
            <person name="Mavromatis K."/>
            <person name="Ovchinikova G."/>
            <person name="Pati A."/>
            <person name="Chen A."/>
            <person name="Palaniappan K."/>
            <person name="Land M."/>
            <person name="Hauser L."/>
            <person name="Brambilla E.M."/>
            <person name="Rohde M."/>
            <person name="Spring S."/>
            <person name="Sikorski J."/>
            <person name="Goker M."/>
            <person name="Woyke T."/>
            <person name="Bristow J."/>
            <person name="Eisen J.A."/>
            <person name="Markowitz V."/>
            <person name="Hugenholtz P."/>
            <person name="Kyrpides N.C."/>
            <person name="Klenk H.P."/>
            <person name="Detter J.C."/>
        </authorList>
    </citation>
    <scope>NUCLEOTIDE SEQUENCE [LARGE SCALE GENOMIC DNA]</scope>
    <source>
        <strain evidence="2">DSM 8271 / FlGlyR</strain>
    </source>
</reference>
<dbReference type="STRING" id="645991.Sgly_2523"/>
<keyword evidence="2" id="KW-1185">Reference proteome</keyword>
<dbReference type="AlphaFoldDB" id="F0SW23"/>
<dbReference type="eggNOG" id="ENOG5032TKE">
    <property type="taxonomic scope" value="Bacteria"/>
</dbReference>
<evidence type="ECO:0000313" key="2">
    <source>
        <dbReference type="Proteomes" id="UP000007488"/>
    </source>
</evidence>